<dbReference type="AlphaFoldDB" id="A0A9D2TWC7"/>
<name>A0A9D2TWC7_9FIRM</name>
<organism evidence="2 3">
    <name type="scientific">Candidatus Blautia avicola</name>
    <dbReference type="NCBI Taxonomy" id="2838483"/>
    <lineage>
        <taxon>Bacteria</taxon>
        <taxon>Bacillati</taxon>
        <taxon>Bacillota</taxon>
        <taxon>Clostridia</taxon>
        <taxon>Lachnospirales</taxon>
        <taxon>Lachnospiraceae</taxon>
        <taxon>Blautia</taxon>
    </lineage>
</organism>
<reference evidence="2" key="2">
    <citation type="submission" date="2021-04" db="EMBL/GenBank/DDBJ databases">
        <authorList>
            <person name="Gilroy R."/>
        </authorList>
    </citation>
    <scope>NUCLEOTIDE SEQUENCE</scope>
    <source>
        <strain evidence="2">ChiBcec6-4105</strain>
    </source>
</reference>
<evidence type="ECO:0000256" key="1">
    <source>
        <dbReference type="SAM" id="SignalP"/>
    </source>
</evidence>
<proteinExistence type="predicted"/>
<protein>
    <submittedName>
        <fullName evidence="2">Uncharacterized protein</fullName>
    </submittedName>
</protein>
<gene>
    <name evidence="2" type="ORF">H9914_02845</name>
</gene>
<feature type="signal peptide" evidence="1">
    <location>
        <begin position="1"/>
        <end position="27"/>
    </location>
</feature>
<keyword evidence="1" id="KW-0732">Signal</keyword>
<evidence type="ECO:0000313" key="3">
    <source>
        <dbReference type="Proteomes" id="UP000823892"/>
    </source>
</evidence>
<dbReference type="EMBL" id="DWUY01000061">
    <property type="protein sequence ID" value="HJD27927.1"/>
    <property type="molecule type" value="Genomic_DNA"/>
</dbReference>
<dbReference type="Pfam" id="PF19644">
    <property type="entry name" value="DUF6147"/>
    <property type="match status" value="1"/>
</dbReference>
<dbReference type="Proteomes" id="UP000823892">
    <property type="component" value="Unassembled WGS sequence"/>
</dbReference>
<accession>A0A9D2TWC7</accession>
<feature type="chain" id="PRO_5039477387" evidence="1">
    <location>
        <begin position="28"/>
        <end position="165"/>
    </location>
</feature>
<reference evidence="2" key="1">
    <citation type="journal article" date="2021" name="PeerJ">
        <title>Extensive microbial diversity within the chicken gut microbiome revealed by metagenomics and culture.</title>
        <authorList>
            <person name="Gilroy R."/>
            <person name="Ravi A."/>
            <person name="Getino M."/>
            <person name="Pursley I."/>
            <person name="Horton D.L."/>
            <person name="Alikhan N.F."/>
            <person name="Baker D."/>
            <person name="Gharbi K."/>
            <person name="Hall N."/>
            <person name="Watson M."/>
            <person name="Adriaenssens E.M."/>
            <person name="Foster-Nyarko E."/>
            <person name="Jarju S."/>
            <person name="Secka A."/>
            <person name="Antonio M."/>
            <person name="Oren A."/>
            <person name="Chaudhuri R.R."/>
            <person name="La Ragione R."/>
            <person name="Hildebrand F."/>
            <person name="Pallen M.J."/>
        </authorList>
    </citation>
    <scope>NUCLEOTIDE SEQUENCE</scope>
    <source>
        <strain evidence="2">ChiBcec6-4105</strain>
    </source>
</reference>
<comment type="caution">
    <text evidence="2">The sequence shown here is derived from an EMBL/GenBank/DDBJ whole genome shotgun (WGS) entry which is preliminary data.</text>
</comment>
<evidence type="ECO:0000313" key="2">
    <source>
        <dbReference type="EMBL" id="HJD27927.1"/>
    </source>
</evidence>
<dbReference type="InterPro" id="IPR046145">
    <property type="entry name" value="DUF6147"/>
</dbReference>
<sequence length="165" mass="17851">MKKGLKKILGFFLATCMLVGMSMTTYASENENQPEAGDIVDGSMLIKEDYSESILYNPARGNILNRGAARISEIGSGQINAYGAVMPAVKCDTLRLEMTVQRLVGGSWANVKSYSDISYNASLLAKSYNCSVTKGYYYRVKAACIATKGGTTETQMPVTNGIWIG</sequence>